<evidence type="ECO:0000313" key="1">
    <source>
        <dbReference type="EMBL" id="RRT38840.1"/>
    </source>
</evidence>
<dbReference type="AlphaFoldDB" id="A0A426XHC7"/>
<proteinExistence type="predicted"/>
<reference evidence="1 2" key="1">
    <citation type="journal article" date="2014" name="Agronomy (Basel)">
        <title>A Draft Genome Sequence for Ensete ventricosum, the Drought-Tolerant Tree Against Hunger.</title>
        <authorList>
            <person name="Harrison J."/>
            <person name="Moore K.A."/>
            <person name="Paszkiewicz K."/>
            <person name="Jones T."/>
            <person name="Grant M."/>
            <person name="Ambacheew D."/>
            <person name="Muzemil S."/>
            <person name="Studholme D.J."/>
        </authorList>
    </citation>
    <scope>NUCLEOTIDE SEQUENCE [LARGE SCALE GENOMIC DNA]</scope>
</reference>
<sequence length="116" mass="13482">MARFYFGALWLPGPCPLHWVGRLGELEVLKQVVERGKEVTMSLEGLGYLKTKRRLEWRWTQRSARCRRGRSTDYEERDADARQRIVVMGMTTPWYYRGGTSVESSIPCSNGRRALV</sequence>
<organism evidence="1 2">
    <name type="scientific">Ensete ventricosum</name>
    <name type="common">Abyssinian banana</name>
    <name type="synonym">Musa ensete</name>
    <dbReference type="NCBI Taxonomy" id="4639"/>
    <lineage>
        <taxon>Eukaryota</taxon>
        <taxon>Viridiplantae</taxon>
        <taxon>Streptophyta</taxon>
        <taxon>Embryophyta</taxon>
        <taxon>Tracheophyta</taxon>
        <taxon>Spermatophyta</taxon>
        <taxon>Magnoliopsida</taxon>
        <taxon>Liliopsida</taxon>
        <taxon>Zingiberales</taxon>
        <taxon>Musaceae</taxon>
        <taxon>Ensete</taxon>
    </lineage>
</organism>
<comment type="caution">
    <text evidence="1">The sequence shown here is derived from an EMBL/GenBank/DDBJ whole genome shotgun (WGS) entry which is preliminary data.</text>
</comment>
<evidence type="ECO:0000313" key="2">
    <source>
        <dbReference type="Proteomes" id="UP000287651"/>
    </source>
</evidence>
<gene>
    <name evidence="1" type="ORF">B296_00054182</name>
</gene>
<protein>
    <submittedName>
        <fullName evidence="1">Uncharacterized protein</fullName>
    </submittedName>
</protein>
<accession>A0A426XHC7</accession>
<dbReference type="Proteomes" id="UP000287651">
    <property type="component" value="Unassembled WGS sequence"/>
</dbReference>
<dbReference type="EMBL" id="AMZH03020811">
    <property type="protein sequence ID" value="RRT38840.1"/>
    <property type="molecule type" value="Genomic_DNA"/>
</dbReference>
<name>A0A426XHC7_ENSVE</name>